<keyword evidence="15" id="KW-0732">Signal</keyword>
<reference evidence="17 18" key="1">
    <citation type="submission" date="2022-06" db="EMBL/GenBank/DDBJ databases">
        <title>Endosaccharibacter gen. nov., sp. nov., endophytic bacteria isolated from sugarcane.</title>
        <authorList>
            <person name="Pitiwittayakul N."/>
            <person name="Yukphan P."/>
            <person name="Charoenyingcharoen P."/>
            <person name="Tanasupawat S."/>
        </authorList>
    </citation>
    <scope>NUCLEOTIDE SEQUENCE [LARGE SCALE GENOMIC DNA]</scope>
    <source>
        <strain evidence="17 18">KSS8</strain>
    </source>
</reference>
<evidence type="ECO:0000313" key="17">
    <source>
        <dbReference type="EMBL" id="MCQ8279158.1"/>
    </source>
</evidence>
<keyword evidence="8 12" id="KW-0653">Protein transport</keyword>
<feature type="domain" description="MotA/TolQ/ExbB proton channel" evidence="16">
    <location>
        <begin position="211"/>
        <end position="314"/>
    </location>
</feature>
<evidence type="ECO:0000259" key="16">
    <source>
        <dbReference type="Pfam" id="PF01618"/>
    </source>
</evidence>
<dbReference type="EMBL" id="JAMSKV010000010">
    <property type="protein sequence ID" value="MCQ8279158.1"/>
    <property type="molecule type" value="Genomic_DNA"/>
</dbReference>
<evidence type="ECO:0000256" key="11">
    <source>
        <dbReference type="ARBA" id="ARBA00024816"/>
    </source>
</evidence>
<feature type="transmembrane region" description="Helical" evidence="14">
    <location>
        <begin position="235"/>
        <end position="258"/>
    </location>
</feature>
<evidence type="ECO:0000256" key="12">
    <source>
        <dbReference type="RuleBase" id="RU004057"/>
    </source>
</evidence>
<evidence type="ECO:0000256" key="3">
    <source>
        <dbReference type="ARBA" id="ARBA00022093"/>
    </source>
</evidence>
<comment type="subcellular location">
    <subcellularLocation>
        <location evidence="1">Cell inner membrane</location>
        <topology evidence="1">Multi-pass membrane protein</topology>
    </subcellularLocation>
    <subcellularLocation>
        <location evidence="12">Membrane</location>
        <topology evidence="12">Multi-pass membrane protein</topology>
    </subcellularLocation>
</comment>
<dbReference type="Pfam" id="PF01618">
    <property type="entry name" value="MotA_ExbB"/>
    <property type="match status" value="1"/>
</dbReference>
<evidence type="ECO:0000256" key="13">
    <source>
        <dbReference type="SAM" id="MobiDB-lite"/>
    </source>
</evidence>
<feature type="transmembrane region" description="Helical" evidence="14">
    <location>
        <begin position="128"/>
        <end position="149"/>
    </location>
</feature>
<proteinExistence type="inferred from homology"/>
<dbReference type="InterPro" id="IPR002898">
    <property type="entry name" value="MotA_ExbB_proton_chnl"/>
</dbReference>
<protein>
    <recommendedName>
        <fullName evidence="3">Biopolymer transport protein ExbB</fullName>
    </recommendedName>
</protein>
<sequence>MSRLHRLPVLAGPAFAMALGVAAPAFAQSAPASAPATAPAPAAAPAPATAPAPDAAAPAATAPAGAAPADAGAAPAAPAAGAPATDATATPSTAAAPAADATPPAAAPATTEVANPYGLNALWKGGDFISRGVLIILVIMSLGTWYIMITKYFEQARLFSASKAATRDFWTKPSVSEGAQALKTSSPFRYIADTGIAATEHHEGTLTESIALHEWVTMSIQRAVETIQSRLQGGLAFLATVGSTAPFVGLFGTVWGIYHALTAIGIAGQASIDKVAGPVGEALIMTAIGLATAVPAVLGYNWLVRRNKGAIERVRNFSSDLHSVLLGGVRVGAQTGGAVAAPMATTAGVTRVA</sequence>
<evidence type="ECO:0000256" key="6">
    <source>
        <dbReference type="ARBA" id="ARBA00022519"/>
    </source>
</evidence>
<keyword evidence="7 14" id="KW-0812">Transmembrane</keyword>
<dbReference type="Proteomes" id="UP001524587">
    <property type="component" value="Unassembled WGS sequence"/>
</dbReference>
<gene>
    <name evidence="17" type="ORF">NFI95_11960</name>
</gene>
<keyword evidence="18" id="KW-1185">Reference proteome</keyword>
<comment type="caution">
    <text evidence="17">The sequence shown here is derived from an EMBL/GenBank/DDBJ whole genome shotgun (WGS) entry which is preliminary data.</text>
</comment>
<feature type="signal peptide" evidence="15">
    <location>
        <begin position="1"/>
        <end position="27"/>
    </location>
</feature>
<evidence type="ECO:0000256" key="15">
    <source>
        <dbReference type="SAM" id="SignalP"/>
    </source>
</evidence>
<evidence type="ECO:0000256" key="9">
    <source>
        <dbReference type="ARBA" id="ARBA00022989"/>
    </source>
</evidence>
<dbReference type="RefSeq" id="WP_422864645.1">
    <property type="nucleotide sequence ID" value="NZ_JAMSKV010000010.1"/>
</dbReference>
<comment type="similarity">
    <text evidence="12">Belongs to the exbB/tolQ family.</text>
</comment>
<feature type="region of interest" description="Disordered" evidence="13">
    <location>
        <begin position="32"/>
        <end position="109"/>
    </location>
</feature>
<evidence type="ECO:0000256" key="2">
    <source>
        <dbReference type="ARBA" id="ARBA00011471"/>
    </source>
</evidence>
<evidence type="ECO:0000256" key="7">
    <source>
        <dbReference type="ARBA" id="ARBA00022692"/>
    </source>
</evidence>
<evidence type="ECO:0000256" key="8">
    <source>
        <dbReference type="ARBA" id="ARBA00022927"/>
    </source>
</evidence>
<feature type="chain" id="PRO_5045720673" description="Biopolymer transport protein ExbB" evidence="15">
    <location>
        <begin position="28"/>
        <end position="353"/>
    </location>
</feature>
<evidence type="ECO:0000256" key="10">
    <source>
        <dbReference type="ARBA" id="ARBA00023136"/>
    </source>
</evidence>
<evidence type="ECO:0000256" key="14">
    <source>
        <dbReference type="SAM" id="Phobius"/>
    </source>
</evidence>
<dbReference type="PANTHER" id="PTHR30625">
    <property type="entry name" value="PROTEIN TOLQ"/>
    <property type="match status" value="1"/>
</dbReference>
<feature type="compositionally biased region" description="Low complexity" evidence="13">
    <location>
        <begin position="32"/>
        <end position="41"/>
    </location>
</feature>
<evidence type="ECO:0000256" key="5">
    <source>
        <dbReference type="ARBA" id="ARBA00022475"/>
    </source>
</evidence>
<evidence type="ECO:0000256" key="1">
    <source>
        <dbReference type="ARBA" id="ARBA00004429"/>
    </source>
</evidence>
<evidence type="ECO:0000313" key="18">
    <source>
        <dbReference type="Proteomes" id="UP001524587"/>
    </source>
</evidence>
<feature type="compositionally biased region" description="Low complexity" evidence="13">
    <location>
        <begin position="51"/>
        <end position="109"/>
    </location>
</feature>
<keyword evidence="6" id="KW-0997">Cell inner membrane</keyword>
<keyword evidence="4 12" id="KW-0813">Transport</keyword>
<organism evidence="17 18">
    <name type="scientific">Endosaccharibacter trunci</name>
    <dbReference type="NCBI Taxonomy" id="2812733"/>
    <lineage>
        <taxon>Bacteria</taxon>
        <taxon>Pseudomonadati</taxon>
        <taxon>Pseudomonadota</taxon>
        <taxon>Alphaproteobacteria</taxon>
        <taxon>Acetobacterales</taxon>
        <taxon>Acetobacteraceae</taxon>
        <taxon>Endosaccharibacter</taxon>
    </lineage>
</organism>
<keyword evidence="10 14" id="KW-0472">Membrane</keyword>
<evidence type="ECO:0000256" key="4">
    <source>
        <dbReference type="ARBA" id="ARBA00022448"/>
    </source>
</evidence>
<dbReference type="InterPro" id="IPR050790">
    <property type="entry name" value="ExbB/TolQ_transport"/>
</dbReference>
<feature type="transmembrane region" description="Helical" evidence="14">
    <location>
        <begin position="282"/>
        <end position="303"/>
    </location>
</feature>
<comment type="function">
    <text evidence="11">Involved in the TonB-dependent energy-dependent transport of various receptor-bound substrates. Protects ExbD from proteolytic degradation and functionally stabilizes TonB.</text>
</comment>
<keyword evidence="9 14" id="KW-1133">Transmembrane helix</keyword>
<accession>A0ABT1W8T6</accession>
<name>A0ABT1W8T6_9PROT</name>
<comment type="subunit">
    <text evidence="2">The accessory proteins ExbB and ExbD seem to form a complex with TonB.</text>
</comment>
<keyword evidence="5" id="KW-1003">Cell membrane</keyword>
<dbReference type="PANTHER" id="PTHR30625:SF14">
    <property type="entry name" value="BIOPOLYMER TRANSPORT PROTEIN EXBB"/>
    <property type="match status" value="1"/>
</dbReference>